<feature type="transmembrane region" description="Helical" evidence="6">
    <location>
        <begin position="12"/>
        <end position="30"/>
    </location>
</feature>
<dbReference type="InterPro" id="IPR036286">
    <property type="entry name" value="LexA/Signal_pep-like_sf"/>
</dbReference>
<dbReference type="SUPFAM" id="SSF51306">
    <property type="entry name" value="LexA/Signal peptidase"/>
    <property type="match status" value="1"/>
</dbReference>
<keyword evidence="6" id="KW-0645">Protease</keyword>
<comment type="caution">
    <text evidence="8">The sequence shown here is derived from an EMBL/GenBank/DDBJ whole genome shotgun (WGS) entry which is preliminary data.</text>
</comment>
<keyword evidence="6" id="KW-0472">Membrane</keyword>
<dbReference type="NCBIfam" id="TIGR02227">
    <property type="entry name" value="sigpep_I_bact"/>
    <property type="match status" value="1"/>
</dbReference>
<keyword evidence="6" id="KW-0812">Transmembrane</keyword>
<name>A0A2M7BTE6_9BACT</name>
<dbReference type="InterPro" id="IPR019533">
    <property type="entry name" value="Peptidase_S26"/>
</dbReference>
<feature type="domain" description="Peptidase S26" evidence="7">
    <location>
        <begin position="175"/>
        <end position="331"/>
    </location>
</feature>
<dbReference type="GO" id="GO:0004252">
    <property type="term" value="F:serine-type endopeptidase activity"/>
    <property type="evidence" value="ECO:0007669"/>
    <property type="project" value="InterPro"/>
</dbReference>
<dbReference type="PROSITE" id="PS00761">
    <property type="entry name" value="SPASE_I_3"/>
    <property type="match status" value="1"/>
</dbReference>
<dbReference type="CDD" id="cd06530">
    <property type="entry name" value="S26_SPase_I"/>
    <property type="match status" value="1"/>
</dbReference>
<accession>A0A2M7BTE6</accession>
<comment type="similarity">
    <text evidence="2 6">Belongs to the peptidase S26 family.</text>
</comment>
<dbReference type="Proteomes" id="UP000230119">
    <property type="component" value="Unassembled WGS sequence"/>
</dbReference>
<dbReference type="Gene3D" id="2.10.109.10">
    <property type="entry name" value="Umud Fragment, subunit A"/>
    <property type="match status" value="1"/>
</dbReference>
<dbReference type="PRINTS" id="PR00727">
    <property type="entry name" value="LEADERPTASE"/>
</dbReference>
<evidence type="ECO:0000256" key="4">
    <source>
        <dbReference type="ARBA" id="ARBA00022801"/>
    </source>
</evidence>
<sequence length="591" mass="67147">MKLAKTVQRIAFGVWLFCFTIDLLLLYVIVGVRKELFTTTPLGFTITFTIILVVGCGAFLIGVISLALQGVIHTPRTQNIFLKFIKLVGILALFPLYAINKILQPIGTLKKIRSEGIKYLFNEYRKNIVSNTINFVLSLFFAILTIPIWIGGYFIIFAIVSSLLGYNPILISISGTGSMYPTFPKGKEKDRVLQSKEIVGFYDFIPYPNGLSMFGKRYFNHELQRGDIILAQNPLIEEMSKKLYGSPSGFIKRLIGLPGETIEIKNGIVFLNNRPLTEPYTAKAHSTFGETFLQECKKITIPKSKLFIMGDNRKGSGDSREFGFVDIKDIKSVIPVDKQKGKYDKSYRDTSMDFTDSTKIKLDTDKYLELLNTKRKEAGLKELKHQPLLDKSAKERGEVVIQFNDFSFEATKSGTTMETAMYAVGYSNTVWGEAPTQGYYDADELFENQMQDAKQKDFLFNKEFQEVGIAEVEGELNGCPTQVVVEHFAGYIPPNYKKSDIEGWKTILSNLREIQPSWAKLKESSDFYNRNKTDADRINEIIAIRIANISSIVEKMENNKWLSKQESAYTYSDESLYVQQQDLAKKLNESR</sequence>
<feature type="active site" evidence="5">
    <location>
        <position position="178"/>
    </location>
</feature>
<organism evidence="8 9">
    <name type="scientific">Candidatus Roizmanbacteria bacterium CG03_land_8_20_14_0_80_39_12</name>
    <dbReference type="NCBI Taxonomy" id="1974847"/>
    <lineage>
        <taxon>Bacteria</taxon>
        <taxon>Candidatus Roizmaniibacteriota</taxon>
    </lineage>
</organism>
<feature type="active site" evidence="5">
    <location>
        <position position="252"/>
    </location>
</feature>
<dbReference type="InterPro" id="IPR019758">
    <property type="entry name" value="Pept_S26A_signal_pept_1_CS"/>
</dbReference>
<dbReference type="GO" id="GO:0009003">
    <property type="term" value="F:signal peptidase activity"/>
    <property type="evidence" value="ECO:0007669"/>
    <property type="project" value="UniProtKB-EC"/>
</dbReference>
<evidence type="ECO:0000259" key="7">
    <source>
        <dbReference type="Pfam" id="PF10502"/>
    </source>
</evidence>
<reference evidence="9" key="1">
    <citation type="submission" date="2017-09" db="EMBL/GenBank/DDBJ databases">
        <title>Depth-based differentiation of microbial function through sediment-hosted aquifers and enrichment of novel symbionts in the deep terrestrial subsurface.</title>
        <authorList>
            <person name="Probst A.J."/>
            <person name="Ladd B."/>
            <person name="Jarett J.K."/>
            <person name="Geller-Mcgrath D.E."/>
            <person name="Sieber C.M.K."/>
            <person name="Emerson J.B."/>
            <person name="Anantharaman K."/>
            <person name="Thomas B.C."/>
            <person name="Malmstrom R."/>
            <person name="Stieglmeier M."/>
            <person name="Klingl A."/>
            <person name="Woyke T."/>
            <person name="Ryan C.M."/>
            <person name="Banfield J.F."/>
        </authorList>
    </citation>
    <scope>NUCLEOTIDE SEQUENCE [LARGE SCALE GENOMIC DNA]</scope>
</reference>
<proteinExistence type="inferred from homology"/>
<dbReference type="Gene3D" id="3.40.33.10">
    <property type="entry name" value="CAP"/>
    <property type="match status" value="1"/>
</dbReference>
<feature type="transmembrane region" description="Helical" evidence="6">
    <location>
        <begin position="80"/>
        <end position="99"/>
    </location>
</feature>
<evidence type="ECO:0000256" key="5">
    <source>
        <dbReference type="PIRSR" id="PIRSR600223-1"/>
    </source>
</evidence>
<dbReference type="GO" id="GO:0016020">
    <property type="term" value="C:membrane"/>
    <property type="evidence" value="ECO:0007669"/>
    <property type="project" value="UniProtKB-SubCell"/>
</dbReference>
<gene>
    <name evidence="8" type="primary">lepB</name>
    <name evidence="8" type="ORF">COS52_01010</name>
</gene>
<feature type="transmembrane region" description="Helical" evidence="6">
    <location>
        <begin position="135"/>
        <end position="160"/>
    </location>
</feature>
<dbReference type="PANTHER" id="PTHR43390">
    <property type="entry name" value="SIGNAL PEPTIDASE I"/>
    <property type="match status" value="1"/>
</dbReference>
<dbReference type="AlphaFoldDB" id="A0A2M7BTE6"/>
<feature type="transmembrane region" description="Helical" evidence="6">
    <location>
        <begin position="42"/>
        <end position="68"/>
    </location>
</feature>
<dbReference type="InterPro" id="IPR019757">
    <property type="entry name" value="Pept_S26A_signal_pept_1_Lys-AS"/>
</dbReference>
<dbReference type="GO" id="GO:0006465">
    <property type="term" value="P:signal peptide processing"/>
    <property type="evidence" value="ECO:0007669"/>
    <property type="project" value="InterPro"/>
</dbReference>
<dbReference type="PANTHER" id="PTHR43390:SF1">
    <property type="entry name" value="CHLOROPLAST PROCESSING PEPTIDASE"/>
    <property type="match status" value="1"/>
</dbReference>
<comment type="caution">
    <text evidence="6">Lacks conserved residue(s) required for the propagation of feature annotation.</text>
</comment>
<comment type="subcellular location">
    <subcellularLocation>
        <location evidence="6">Membrane</location>
        <topology evidence="6">Single-pass type II membrane protein</topology>
    </subcellularLocation>
</comment>
<keyword evidence="6" id="KW-1133">Transmembrane helix</keyword>
<comment type="catalytic activity">
    <reaction evidence="1 6">
        <text>Cleavage of hydrophobic, N-terminal signal or leader sequences from secreted and periplasmic proteins.</text>
        <dbReference type="EC" id="3.4.21.89"/>
    </reaction>
</comment>
<dbReference type="PROSITE" id="PS00760">
    <property type="entry name" value="SPASE_I_2"/>
    <property type="match status" value="1"/>
</dbReference>
<dbReference type="InterPro" id="IPR035940">
    <property type="entry name" value="CAP_sf"/>
</dbReference>
<evidence type="ECO:0000256" key="6">
    <source>
        <dbReference type="RuleBase" id="RU362042"/>
    </source>
</evidence>
<protein>
    <recommendedName>
        <fullName evidence="3 6">Signal peptidase I</fullName>
        <ecNumber evidence="3 6">3.4.21.89</ecNumber>
    </recommendedName>
</protein>
<evidence type="ECO:0000256" key="1">
    <source>
        <dbReference type="ARBA" id="ARBA00000677"/>
    </source>
</evidence>
<keyword evidence="4 6" id="KW-0378">Hydrolase</keyword>
<dbReference type="InterPro" id="IPR000223">
    <property type="entry name" value="Pept_S26A_signal_pept_1"/>
</dbReference>
<dbReference type="EMBL" id="PEVA01000042">
    <property type="protein sequence ID" value="PIV08762.1"/>
    <property type="molecule type" value="Genomic_DNA"/>
</dbReference>
<evidence type="ECO:0000313" key="8">
    <source>
        <dbReference type="EMBL" id="PIV08762.1"/>
    </source>
</evidence>
<evidence type="ECO:0000256" key="2">
    <source>
        <dbReference type="ARBA" id="ARBA00009370"/>
    </source>
</evidence>
<evidence type="ECO:0000313" key="9">
    <source>
        <dbReference type="Proteomes" id="UP000230119"/>
    </source>
</evidence>
<evidence type="ECO:0000256" key="3">
    <source>
        <dbReference type="ARBA" id="ARBA00013208"/>
    </source>
</evidence>
<dbReference type="Pfam" id="PF10502">
    <property type="entry name" value="Peptidase_S26"/>
    <property type="match status" value="1"/>
</dbReference>
<dbReference type="EC" id="3.4.21.89" evidence="3 6"/>